<proteinExistence type="predicted"/>
<sequence length="66" mass="6794">MKATRTLATLAAGFAVGLFLGSTSQAIRLALAEKTTPLQTGPVEVPKFLKDTTDDTPNSGSQDGDA</sequence>
<feature type="region of interest" description="Disordered" evidence="1">
    <location>
        <begin position="40"/>
        <end position="66"/>
    </location>
</feature>
<protein>
    <submittedName>
        <fullName evidence="3">Uncharacterized protein</fullName>
    </submittedName>
</protein>
<accession>A0A6J5RKH9</accession>
<gene>
    <name evidence="3" type="ORF">UFOVP1282_4</name>
    <name evidence="2" type="ORF">UFOVP888_5</name>
</gene>
<evidence type="ECO:0000313" key="2">
    <source>
        <dbReference type="EMBL" id="CAB4169351.1"/>
    </source>
</evidence>
<name>A0A6J5RKH9_9CAUD</name>
<feature type="compositionally biased region" description="Polar residues" evidence="1">
    <location>
        <begin position="55"/>
        <end position="66"/>
    </location>
</feature>
<reference evidence="3" key="1">
    <citation type="submission" date="2020-05" db="EMBL/GenBank/DDBJ databases">
        <authorList>
            <person name="Chiriac C."/>
            <person name="Salcher M."/>
            <person name="Ghai R."/>
            <person name="Kavagutti S V."/>
        </authorList>
    </citation>
    <scope>NUCLEOTIDE SEQUENCE</scope>
</reference>
<dbReference type="EMBL" id="LR796843">
    <property type="protein sequence ID" value="CAB4169351.1"/>
    <property type="molecule type" value="Genomic_DNA"/>
</dbReference>
<dbReference type="EMBL" id="LR797221">
    <property type="protein sequence ID" value="CAB4194717.1"/>
    <property type="molecule type" value="Genomic_DNA"/>
</dbReference>
<evidence type="ECO:0000256" key="1">
    <source>
        <dbReference type="SAM" id="MobiDB-lite"/>
    </source>
</evidence>
<organism evidence="3">
    <name type="scientific">uncultured Caudovirales phage</name>
    <dbReference type="NCBI Taxonomy" id="2100421"/>
    <lineage>
        <taxon>Viruses</taxon>
        <taxon>Duplodnaviria</taxon>
        <taxon>Heunggongvirae</taxon>
        <taxon>Uroviricota</taxon>
        <taxon>Caudoviricetes</taxon>
        <taxon>Peduoviridae</taxon>
        <taxon>Maltschvirus</taxon>
        <taxon>Maltschvirus maltsch</taxon>
    </lineage>
</organism>
<evidence type="ECO:0000313" key="3">
    <source>
        <dbReference type="EMBL" id="CAB4194717.1"/>
    </source>
</evidence>